<name>A0AAV5DLD7_ELECO</name>
<proteinExistence type="predicted"/>
<keyword evidence="3" id="KW-1185">Reference proteome</keyword>
<evidence type="ECO:0000313" key="2">
    <source>
        <dbReference type="EMBL" id="GJN11036.1"/>
    </source>
</evidence>
<protein>
    <submittedName>
        <fullName evidence="2">Uncharacterized protein</fullName>
    </submittedName>
</protein>
<organism evidence="2 3">
    <name type="scientific">Eleusine coracana subsp. coracana</name>
    <dbReference type="NCBI Taxonomy" id="191504"/>
    <lineage>
        <taxon>Eukaryota</taxon>
        <taxon>Viridiplantae</taxon>
        <taxon>Streptophyta</taxon>
        <taxon>Embryophyta</taxon>
        <taxon>Tracheophyta</taxon>
        <taxon>Spermatophyta</taxon>
        <taxon>Magnoliopsida</taxon>
        <taxon>Liliopsida</taxon>
        <taxon>Poales</taxon>
        <taxon>Poaceae</taxon>
        <taxon>PACMAD clade</taxon>
        <taxon>Chloridoideae</taxon>
        <taxon>Cynodonteae</taxon>
        <taxon>Eleusininae</taxon>
        <taxon>Eleusine</taxon>
    </lineage>
</organism>
<dbReference type="Proteomes" id="UP001054889">
    <property type="component" value="Unassembled WGS sequence"/>
</dbReference>
<reference evidence="2" key="1">
    <citation type="journal article" date="2018" name="DNA Res.">
        <title>Multiple hybrid de novo genome assembly of finger millet, an orphan allotetraploid crop.</title>
        <authorList>
            <person name="Hatakeyama M."/>
            <person name="Aluri S."/>
            <person name="Balachadran M.T."/>
            <person name="Sivarajan S.R."/>
            <person name="Patrignani A."/>
            <person name="Gruter S."/>
            <person name="Poveda L."/>
            <person name="Shimizu-Inatsugi R."/>
            <person name="Baeten J."/>
            <person name="Francoijs K.J."/>
            <person name="Nataraja K.N."/>
            <person name="Reddy Y.A.N."/>
            <person name="Phadnis S."/>
            <person name="Ravikumar R.L."/>
            <person name="Schlapbach R."/>
            <person name="Sreeman S.M."/>
            <person name="Shimizu K.K."/>
        </authorList>
    </citation>
    <scope>NUCLEOTIDE SEQUENCE</scope>
</reference>
<accession>A0AAV5DLD7</accession>
<evidence type="ECO:0000313" key="3">
    <source>
        <dbReference type="Proteomes" id="UP001054889"/>
    </source>
</evidence>
<dbReference type="AlphaFoldDB" id="A0AAV5DLD7"/>
<gene>
    <name evidence="2" type="primary">ga29195</name>
    <name evidence="2" type="ORF">PR202_ga29195</name>
</gene>
<sequence>MMGAELEQWQWPDPRARAEAAGSASSSGGDGRANQRAAEPDDASASRGVHSGVASMGRCKVAVHGGTVPTLIWLMKSLHSGPKRSQNGAEELDDVV</sequence>
<comment type="caution">
    <text evidence="2">The sequence shown here is derived from an EMBL/GenBank/DDBJ whole genome shotgun (WGS) entry which is preliminary data.</text>
</comment>
<feature type="region of interest" description="Disordered" evidence="1">
    <location>
        <begin position="1"/>
        <end position="52"/>
    </location>
</feature>
<reference evidence="2" key="2">
    <citation type="submission" date="2021-12" db="EMBL/GenBank/DDBJ databases">
        <title>Resequencing data analysis of finger millet.</title>
        <authorList>
            <person name="Hatakeyama M."/>
            <person name="Aluri S."/>
            <person name="Balachadran M.T."/>
            <person name="Sivarajan S.R."/>
            <person name="Poveda L."/>
            <person name="Shimizu-Inatsugi R."/>
            <person name="Schlapbach R."/>
            <person name="Sreeman S.M."/>
            <person name="Shimizu K.K."/>
        </authorList>
    </citation>
    <scope>NUCLEOTIDE SEQUENCE</scope>
</reference>
<evidence type="ECO:0000256" key="1">
    <source>
        <dbReference type="SAM" id="MobiDB-lite"/>
    </source>
</evidence>
<dbReference type="EMBL" id="BQKI01000018">
    <property type="protein sequence ID" value="GJN11036.1"/>
    <property type="molecule type" value="Genomic_DNA"/>
</dbReference>